<reference evidence="4 5" key="1">
    <citation type="journal article" date="2017" name="ISME J.">
        <title>Energy and carbon metabolisms in a deep terrestrial subsurface fluid microbial community.</title>
        <authorList>
            <person name="Momper L."/>
            <person name="Jungbluth S.P."/>
            <person name="Lee M.D."/>
            <person name="Amend J.P."/>
        </authorList>
    </citation>
    <scope>NUCLEOTIDE SEQUENCE [LARGE SCALE GENOMIC DNA]</scope>
    <source>
        <strain evidence="4">SURF_17</strain>
    </source>
</reference>
<keyword evidence="2" id="KW-1133">Transmembrane helix</keyword>
<feature type="domain" description="Type II secretion system protein GspB C-terminal" evidence="3">
    <location>
        <begin position="232"/>
        <end position="285"/>
    </location>
</feature>
<feature type="compositionally biased region" description="Basic and acidic residues" evidence="1">
    <location>
        <begin position="215"/>
        <end position="230"/>
    </location>
</feature>
<feature type="region of interest" description="Disordered" evidence="1">
    <location>
        <begin position="138"/>
        <end position="178"/>
    </location>
</feature>
<dbReference type="Proteomes" id="UP000285961">
    <property type="component" value="Unassembled WGS sequence"/>
</dbReference>
<evidence type="ECO:0000256" key="2">
    <source>
        <dbReference type="SAM" id="Phobius"/>
    </source>
</evidence>
<dbReference type="EMBL" id="QZKI01000085">
    <property type="protein sequence ID" value="RJP69193.1"/>
    <property type="molecule type" value="Genomic_DNA"/>
</dbReference>
<comment type="caution">
    <text evidence="4">The sequence shown here is derived from an EMBL/GenBank/DDBJ whole genome shotgun (WGS) entry which is preliminary data.</text>
</comment>
<sequence>MTRAMSIILRALKKIQNQEYKQPSQEVSGGVETGDMPEPLSAAPSPLFEGKELRQPAAVGGIFDRHGPAQSHARLSAMREAAAARHRLGNVPKVLIGLIIALGVFATGWFGSNIYVNFRGAAIGPTDVGPQVEVAKQEAVTQGASSQNLPEQPPARVSPESLTAPVEKAADTRQTPVQRPIAPAAQELASAPGAIENQSASFENTSVGARPAGSEGRRSARKEARPERKGRPAFKINAIAWRAEEPKAIVNMQRVFVGDVIEGATVKAIQRKSILFEYEGETFEVRF</sequence>
<feature type="region of interest" description="Disordered" evidence="1">
    <location>
        <begin position="199"/>
        <end position="231"/>
    </location>
</feature>
<dbReference type="AlphaFoldDB" id="A0A419EWY1"/>
<feature type="compositionally biased region" description="Polar residues" evidence="1">
    <location>
        <begin position="139"/>
        <end position="150"/>
    </location>
</feature>
<gene>
    <name evidence="4" type="ORF">C4532_11530</name>
</gene>
<dbReference type="InterPro" id="IPR032389">
    <property type="entry name" value="GspB_C"/>
</dbReference>
<protein>
    <recommendedName>
        <fullName evidence="3">Type II secretion system protein GspB C-terminal domain-containing protein</fullName>
    </recommendedName>
</protein>
<name>A0A419EWY1_9BACT</name>
<keyword evidence="2" id="KW-0812">Transmembrane</keyword>
<dbReference type="GO" id="GO:0015627">
    <property type="term" value="C:type II protein secretion system complex"/>
    <property type="evidence" value="ECO:0007669"/>
    <property type="project" value="InterPro"/>
</dbReference>
<keyword evidence="2" id="KW-0472">Membrane</keyword>
<evidence type="ECO:0000256" key="1">
    <source>
        <dbReference type="SAM" id="MobiDB-lite"/>
    </source>
</evidence>
<organism evidence="4 5">
    <name type="scientific">Candidatus Abyssobacteria bacterium SURF_17</name>
    <dbReference type="NCBI Taxonomy" id="2093361"/>
    <lineage>
        <taxon>Bacteria</taxon>
        <taxon>Pseudomonadati</taxon>
        <taxon>Candidatus Hydrogenedentota</taxon>
        <taxon>Candidatus Abyssobacteria</taxon>
    </lineage>
</organism>
<accession>A0A419EWY1</accession>
<evidence type="ECO:0000259" key="3">
    <source>
        <dbReference type="Pfam" id="PF16537"/>
    </source>
</evidence>
<feature type="transmembrane region" description="Helical" evidence="2">
    <location>
        <begin position="94"/>
        <end position="116"/>
    </location>
</feature>
<dbReference type="Pfam" id="PF16537">
    <property type="entry name" value="T2SSB"/>
    <property type="match status" value="1"/>
</dbReference>
<evidence type="ECO:0000313" key="4">
    <source>
        <dbReference type="EMBL" id="RJP69193.1"/>
    </source>
</evidence>
<proteinExistence type="predicted"/>
<evidence type="ECO:0000313" key="5">
    <source>
        <dbReference type="Proteomes" id="UP000285961"/>
    </source>
</evidence>